<comment type="caution">
    <text evidence="1">The sequence shown here is derived from an EMBL/GenBank/DDBJ whole genome shotgun (WGS) entry which is preliminary data.</text>
</comment>
<evidence type="ECO:0000313" key="1">
    <source>
        <dbReference type="EMBL" id="MXQ10580.1"/>
    </source>
</evidence>
<dbReference type="EMBL" id="WURB01000002">
    <property type="protein sequence ID" value="MXQ10580.1"/>
    <property type="molecule type" value="Genomic_DNA"/>
</dbReference>
<dbReference type="RefSeq" id="WP_160883181.1">
    <property type="nucleotide sequence ID" value="NZ_WURB01000002.1"/>
</dbReference>
<name>A0A7X3SMT5_9HYPH</name>
<dbReference type="AlphaFoldDB" id="A0A7X3SMT5"/>
<organism evidence="1 2">
    <name type="scientific">Microvirga makkahensis</name>
    <dbReference type="NCBI Taxonomy" id="1128670"/>
    <lineage>
        <taxon>Bacteria</taxon>
        <taxon>Pseudomonadati</taxon>
        <taxon>Pseudomonadota</taxon>
        <taxon>Alphaproteobacteria</taxon>
        <taxon>Hyphomicrobiales</taxon>
        <taxon>Methylobacteriaceae</taxon>
        <taxon>Microvirga</taxon>
    </lineage>
</organism>
<proteinExistence type="predicted"/>
<dbReference type="Proteomes" id="UP000436483">
    <property type="component" value="Unassembled WGS sequence"/>
</dbReference>
<protein>
    <recommendedName>
        <fullName evidence="3">Hypervirulence associated protein TUDOR domain-containing protein</fullName>
    </recommendedName>
</protein>
<reference evidence="1 2" key="2">
    <citation type="submission" date="2020-01" db="EMBL/GenBank/DDBJ databases">
        <title>Microvirga sp. nov., an arsenate reduction bacterium isolated from Tibet hotspring sediments.</title>
        <authorList>
            <person name="Xian W.-D."/>
            <person name="Li W.-J."/>
        </authorList>
    </citation>
    <scope>NUCLEOTIDE SEQUENCE [LARGE SCALE GENOMIC DNA]</scope>
    <source>
        <strain evidence="1 2">KCTC 23863</strain>
    </source>
</reference>
<gene>
    <name evidence="1" type="ORF">GR328_03765</name>
</gene>
<reference evidence="1 2" key="1">
    <citation type="submission" date="2019-12" db="EMBL/GenBank/DDBJ databases">
        <authorList>
            <person name="Yuan C.-G."/>
        </authorList>
    </citation>
    <scope>NUCLEOTIDE SEQUENCE [LARGE SCALE GENOMIC DNA]</scope>
    <source>
        <strain evidence="1 2">KCTC 23863</strain>
    </source>
</reference>
<accession>A0A7X3SMT5</accession>
<sequence>MRSTFHIGQLVRLSEGAADGEKGRTYCVVNIVPAGAERQPAYLIKNMTGKEKIVRPNDIKPASAHALP</sequence>
<evidence type="ECO:0000313" key="2">
    <source>
        <dbReference type="Proteomes" id="UP000436483"/>
    </source>
</evidence>
<keyword evidence="2" id="KW-1185">Reference proteome</keyword>
<dbReference type="OrthoDB" id="8020620at2"/>
<evidence type="ECO:0008006" key="3">
    <source>
        <dbReference type="Google" id="ProtNLM"/>
    </source>
</evidence>